<organism evidence="5 6">
    <name type="scientific">Pseudonocardia ailaonensis</name>
    <dbReference type="NCBI Taxonomy" id="367279"/>
    <lineage>
        <taxon>Bacteria</taxon>
        <taxon>Bacillati</taxon>
        <taxon>Actinomycetota</taxon>
        <taxon>Actinomycetes</taxon>
        <taxon>Pseudonocardiales</taxon>
        <taxon>Pseudonocardiaceae</taxon>
        <taxon>Pseudonocardia</taxon>
    </lineage>
</organism>
<evidence type="ECO:0000256" key="1">
    <source>
        <dbReference type="ARBA" id="ARBA00022448"/>
    </source>
</evidence>
<dbReference type="InterPro" id="IPR003593">
    <property type="entry name" value="AAA+_ATPase"/>
</dbReference>
<dbReference type="InterPro" id="IPR027417">
    <property type="entry name" value="P-loop_NTPase"/>
</dbReference>
<dbReference type="Pfam" id="PF12399">
    <property type="entry name" value="BCA_ABC_TP_C"/>
    <property type="match status" value="1"/>
</dbReference>
<gene>
    <name evidence="5" type="ORF">GCM10009836_44600</name>
</gene>
<dbReference type="SMART" id="SM00382">
    <property type="entry name" value="AAA"/>
    <property type="match status" value="1"/>
</dbReference>
<dbReference type="PANTHER" id="PTHR45772:SF7">
    <property type="entry name" value="AMINO ACID ABC TRANSPORTER ATP-BINDING PROTEIN"/>
    <property type="match status" value="1"/>
</dbReference>
<reference evidence="5 6" key="1">
    <citation type="journal article" date="2019" name="Int. J. Syst. Evol. Microbiol.">
        <title>The Global Catalogue of Microorganisms (GCM) 10K type strain sequencing project: providing services to taxonomists for standard genome sequencing and annotation.</title>
        <authorList>
            <consortium name="The Broad Institute Genomics Platform"/>
            <consortium name="The Broad Institute Genome Sequencing Center for Infectious Disease"/>
            <person name="Wu L."/>
            <person name="Ma J."/>
        </authorList>
    </citation>
    <scope>NUCLEOTIDE SEQUENCE [LARGE SCALE GENOMIC DNA]</scope>
    <source>
        <strain evidence="5 6">JCM 16009</strain>
    </source>
</reference>
<evidence type="ECO:0000313" key="6">
    <source>
        <dbReference type="Proteomes" id="UP001500449"/>
    </source>
</evidence>
<dbReference type="Pfam" id="PF00005">
    <property type="entry name" value="ABC_tran"/>
    <property type="match status" value="1"/>
</dbReference>
<dbReference type="Proteomes" id="UP001500449">
    <property type="component" value="Unassembled WGS sequence"/>
</dbReference>
<dbReference type="GO" id="GO:0005524">
    <property type="term" value="F:ATP binding"/>
    <property type="evidence" value="ECO:0007669"/>
    <property type="project" value="UniProtKB-KW"/>
</dbReference>
<dbReference type="PROSITE" id="PS50893">
    <property type="entry name" value="ABC_TRANSPORTER_2"/>
    <property type="match status" value="1"/>
</dbReference>
<protein>
    <submittedName>
        <fullName evidence="5">ABC transporter ATP-binding protein</fullName>
    </submittedName>
</protein>
<accession>A0ABN2NA18</accession>
<feature type="domain" description="ABC transporter" evidence="4">
    <location>
        <begin position="20"/>
        <end position="247"/>
    </location>
</feature>
<evidence type="ECO:0000256" key="3">
    <source>
        <dbReference type="ARBA" id="ARBA00022840"/>
    </source>
</evidence>
<dbReference type="InterPro" id="IPR017871">
    <property type="entry name" value="ABC_transporter-like_CS"/>
</dbReference>
<dbReference type="Gene3D" id="3.40.50.300">
    <property type="entry name" value="P-loop containing nucleotide triphosphate hydrolases"/>
    <property type="match status" value="1"/>
</dbReference>
<keyword evidence="3 5" id="KW-0067">ATP-binding</keyword>
<dbReference type="PANTHER" id="PTHR45772">
    <property type="entry name" value="CONSERVED COMPONENT OF ABC TRANSPORTER FOR NATURAL AMINO ACIDS-RELATED"/>
    <property type="match status" value="1"/>
</dbReference>
<dbReference type="InterPro" id="IPR051120">
    <property type="entry name" value="ABC_AA/LPS_Transport"/>
</dbReference>
<keyword evidence="1" id="KW-0813">Transport</keyword>
<dbReference type="SUPFAM" id="SSF52540">
    <property type="entry name" value="P-loop containing nucleoside triphosphate hydrolases"/>
    <property type="match status" value="1"/>
</dbReference>
<dbReference type="EMBL" id="BAAAQK010000017">
    <property type="protein sequence ID" value="GAA1859455.1"/>
    <property type="molecule type" value="Genomic_DNA"/>
</dbReference>
<evidence type="ECO:0000259" key="4">
    <source>
        <dbReference type="PROSITE" id="PS50893"/>
    </source>
</evidence>
<comment type="caution">
    <text evidence="5">The sequence shown here is derived from an EMBL/GenBank/DDBJ whole genome shotgun (WGS) entry which is preliminary data.</text>
</comment>
<dbReference type="InterPro" id="IPR003439">
    <property type="entry name" value="ABC_transporter-like_ATP-bd"/>
</dbReference>
<evidence type="ECO:0000256" key="2">
    <source>
        <dbReference type="ARBA" id="ARBA00022741"/>
    </source>
</evidence>
<dbReference type="InterPro" id="IPR032823">
    <property type="entry name" value="BCA_ABC_TP_C"/>
</dbReference>
<name>A0ABN2NA18_9PSEU</name>
<keyword evidence="6" id="KW-1185">Reference proteome</keyword>
<sequence>MTAHHAATVATPLPEAQPLLAVRDVTVRYGRFTALRDVTLDVREGAFHGVIGPNGAGKSTLMDAVTGSRRPAAGSVLFDGREIARSRIAARRRLGISRSFQRTSIFPELTVGEQLGLVGDHLGDQDVDAVLEIMSLAALRDRVAGTIAYGDQRRVDIALALLGKPRLLVLDEPAAGLSVEETDTLFEHLRTLVRERGVTALVVEHDVDAVFASCDTVTVLDLGQVLRSGDARTVRSDPAVIAAYLGSAA</sequence>
<dbReference type="PROSITE" id="PS00211">
    <property type="entry name" value="ABC_TRANSPORTER_1"/>
    <property type="match status" value="1"/>
</dbReference>
<evidence type="ECO:0000313" key="5">
    <source>
        <dbReference type="EMBL" id="GAA1859455.1"/>
    </source>
</evidence>
<proteinExistence type="predicted"/>
<keyword evidence="2" id="KW-0547">Nucleotide-binding</keyword>